<dbReference type="InterPro" id="IPR016166">
    <property type="entry name" value="FAD-bd_PCMH"/>
</dbReference>
<keyword evidence="2" id="KW-0560">Oxidoreductase</keyword>
<dbReference type="SUPFAM" id="SSF56176">
    <property type="entry name" value="FAD-binding/transporter-associated domain-like"/>
    <property type="match status" value="1"/>
</dbReference>
<dbReference type="HOGENOM" id="CLU_018354_4_2_1"/>
<organism evidence="4 5">
    <name type="scientific">Pestalotiopsis fici (strain W106-1 / CGMCC3.15140)</name>
    <dbReference type="NCBI Taxonomy" id="1229662"/>
    <lineage>
        <taxon>Eukaryota</taxon>
        <taxon>Fungi</taxon>
        <taxon>Dikarya</taxon>
        <taxon>Ascomycota</taxon>
        <taxon>Pezizomycotina</taxon>
        <taxon>Sordariomycetes</taxon>
        <taxon>Xylariomycetidae</taxon>
        <taxon>Amphisphaeriales</taxon>
        <taxon>Sporocadaceae</taxon>
        <taxon>Pestalotiopsis</taxon>
    </lineage>
</organism>
<keyword evidence="5" id="KW-1185">Reference proteome</keyword>
<dbReference type="InterPro" id="IPR016169">
    <property type="entry name" value="FAD-bd_PCMH_sub2"/>
</dbReference>
<dbReference type="PANTHER" id="PTHR13878:SF91">
    <property type="entry name" value="FAD BINDING DOMAIN PROTEIN (AFU_ORTHOLOGUE AFUA_6G12070)-RELATED"/>
    <property type="match status" value="1"/>
</dbReference>
<dbReference type="GO" id="GO:0016491">
    <property type="term" value="F:oxidoreductase activity"/>
    <property type="evidence" value="ECO:0007669"/>
    <property type="project" value="UniProtKB-KW"/>
</dbReference>
<comment type="similarity">
    <text evidence="1">Belongs to the oxygen-dependent FAD-linked oxidoreductase family.</text>
</comment>
<feature type="domain" description="FAD-binding PCMH-type" evidence="3">
    <location>
        <begin position="185"/>
        <end position="364"/>
    </location>
</feature>
<dbReference type="InterPro" id="IPR012951">
    <property type="entry name" value="BBE"/>
</dbReference>
<evidence type="ECO:0000313" key="5">
    <source>
        <dbReference type="Proteomes" id="UP000030651"/>
    </source>
</evidence>
<dbReference type="InterPro" id="IPR006094">
    <property type="entry name" value="Oxid_FAD_bind_N"/>
</dbReference>
<dbReference type="InterPro" id="IPR050432">
    <property type="entry name" value="FAD-linked_Oxidoreductases_BP"/>
</dbReference>
<dbReference type="GO" id="GO:0071949">
    <property type="term" value="F:FAD binding"/>
    <property type="evidence" value="ECO:0007669"/>
    <property type="project" value="InterPro"/>
</dbReference>
<dbReference type="KEGG" id="pfy:PFICI_02692"/>
<dbReference type="OMA" id="HVVAFQV"/>
<name>W3XGU8_PESFW</name>
<dbReference type="Gene3D" id="3.30.465.10">
    <property type="match status" value="2"/>
</dbReference>
<accession>W3XGU8</accession>
<proteinExistence type="inferred from homology"/>
<dbReference type="EMBL" id="KI912110">
    <property type="protein sequence ID" value="ETS84667.1"/>
    <property type="molecule type" value="Genomic_DNA"/>
</dbReference>
<sequence>MSVDLPAHLMPRCVVVFESGKPKEDRMTLANFITGVAWMLLACPVEARLPTSGRHSIELTQKDALFGYEESYLSEQDAYNLFSGHDTPVLSSGECRTFPDDQGWPAQSEWAAFDDVLGGALIQTIPLAAPCYQDWGVYDEQTCDAITTNFSDPYFHEADPTSMMWPIWQGRTCLPSQEVNNTCTLGAYPAYAVNISSVDQIQQAIAFARTHNLRLVIKNTGHCYLGKSGGAGALSVWTHNLKDIELVSEYSSTAYTGPALKVGAGVTVREVYTAAYNHGYVVPGGICESVGYAGGYVAGGGHTPLSGLYGMGTDSVLEFHVVTANGTFITANESSNPDLFWALRGGGGSTFGIVTSVIVRAHPRVNIVTSSFSFSTSANVSNETFWLGIRAFFEDFIPYTDAGTYSWWSITSSNGTTQLSMNPFFAPNHTIESFNQLVQPWFDRLTELGIPFTPNTTRYEDFLPAYNDNFGIKRDANDALATKDSVGSVVSMPGNWLFPRGNWEDAAKFNATWDAVQAHGEAGLRIFGYHQAPRNRLGVDNAVSSAWRETIAFLITGASVPPGAGPEELHQAHEEINAMLEPWRQVAPTSAGGGSYLNEAHVMEPNWQVAFYGEQYPELLRLKRKWDPSDVFYATTGVGSEDWEVRTKAQGVQTQNGRLCRL</sequence>
<dbReference type="PANTHER" id="PTHR13878">
    <property type="entry name" value="GULONOLACTONE OXIDASE"/>
    <property type="match status" value="1"/>
</dbReference>
<evidence type="ECO:0000313" key="4">
    <source>
        <dbReference type="EMBL" id="ETS84667.1"/>
    </source>
</evidence>
<dbReference type="InParanoid" id="W3XGU8"/>
<evidence type="ECO:0000259" key="3">
    <source>
        <dbReference type="PROSITE" id="PS51387"/>
    </source>
</evidence>
<dbReference type="eggNOG" id="ENOG502QUV4">
    <property type="taxonomic scope" value="Eukaryota"/>
</dbReference>
<dbReference type="OrthoDB" id="9983560at2759"/>
<dbReference type="GeneID" id="19267705"/>
<dbReference type="Pfam" id="PF01565">
    <property type="entry name" value="FAD_binding_4"/>
    <property type="match status" value="1"/>
</dbReference>
<reference evidence="5" key="1">
    <citation type="journal article" date="2015" name="BMC Genomics">
        <title>Genomic and transcriptomic analysis of the endophytic fungus Pestalotiopsis fici reveals its lifestyle and high potential for synthesis of natural products.</title>
        <authorList>
            <person name="Wang X."/>
            <person name="Zhang X."/>
            <person name="Liu L."/>
            <person name="Xiang M."/>
            <person name="Wang W."/>
            <person name="Sun X."/>
            <person name="Che Y."/>
            <person name="Guo L."/>
            <person name="Liu G."/>
            <person name="Guo L."/>
            <person name="Wang C."/>
            <person name="Yin W.B."/>
            <person name="Stadler M."/>
            <person name="Zhang X."/>
            <person name="Liu X."/>
        </authorList>
    </citation>
    <scope>NUCLEOTIDE SEQUENCE [LARGE SCALE GENOMIC DNA]</scope>
    <source>
        <strain evidence="5">W106-1 / CGMCC3.15140</strain>
    </source>
</reference>
<dbReference type="Pfam" id="PF08031">
    <property type="entry name" value="BBE"/>
    <property type="match status" value="1"/>
</dbReference>
<protein>
    <recommendedName>
        <fullName evidence="3">FAD-binding PCMH-type domain-containing protein</fullName>
    </recommendedName>
</protein>
<dbReference type="Proteomes" id="UP000030651">
    <property type="component" value="Unassembled WGS sequence"/>
</dbReference>
<gene>
    <name evidence="4" type="ORF">PFICI_02692</name>
</gene>
<dbReference type="PROSITE" id="PS51387">
    <property type="entry name" value="FAD_PCMH"/>
    <property type="match status" value="1"/>
</dbReference>
<evidence type="ECO:0000256" key="1">
    <source>
        <dbReference type="ARBA" id="ARBA00005466"/>
    </source>
</evidence>
<evidence type="ECO:0000256" key="2">
    <source>
        <dbReference type="ARBA" id="ARBA00023002"/>
    </source>
</evidence>
<dbReference type="RefSeq" id="XP_007829464.1">
    <property type="nucleotide sequence ID" value="XM_007831273.1"/>
</dbReference>
<dbReference type="InterPro" id="IPR036318">
    <property type="entry name" value="FAD-bd_PCMH-like_sf"/>
</dbReference>
<dbReference type="AlphaFoldDB" id="W3XGU8"/>